<accession>A0A6J4QSY1</accession>
<organism evidence="1">
    <name type="scientific">uncultured Rubrobacteraceae bacterium</name>
    <dbReference type="NCBI Taxonomy" id="349277"/>
    <lineage>
        <taxon>Bacteria</taxon>
        <taxon>Bacillati</taxon>
        <taxon>Actinomycetota</taxon>
        <taxon>Rubrobacteria</taxon>
        <taxon>Rubrobacterales</taxon>
        <taxon>Rubrobacteraceae</taxon>
        <taxon>environmental samples</taxon>
    </lineage>
</organism>
<evidence type="ECO:0000313" key="1">
    <source>
        <dbReference type="EMBL" id="CAA9448510.1"/>
    </source>
</evidence>
<protein>
    <submittedName>
        <fullName evidence="1">Uncharacterized protein</fullName>
    </submittedName>
</protein>
<dbReference type="EMBL" id="CADCVF010000016">
    <property type="protein sequence ID" value="CAA9448510.1"/>
    <property type="molecule type" value="Genomic_DNA"/>
</dbReference>
<gene>
    <name evidence="1" type="ORF">AVDCRST_MAG58-671</name>
</gene>
<dbReference type="AlphaFoldDB" id="A0A6J4QSY1"/>
<reference evidence="1" key="1">
    <citation type="submission" date="2020-02" db="EMBL/GenBank/DDBJ databases">
        <authorList>
            <person name="Meier V. D."/>
        </authorList>
    </citation>
    <scope>NUCLEOTIDE SEQUENCE</scope>
    <source>
        <strain evidence="1">AVDCRST_MAG58</strain>
    </source>
</reference>
<name>A0A6J4QSY1_9ACTN</name>
<proteinExistence type="predicted"/>
<sequence length="217" mass="25079">MAKRVRNVGQPVEEDSSLSDLFAPKGYRARVSDELESLHAEFLKYRLPEEVRASEVAYEAIQGVRTCGFCARDLSPKEPAYLGAKIYVGMWPLSWDYGRKPQIGKPLYEDTVLCSSCAPEWLSPERDDVVMQLCAHCERPMVSPLDLFALRRTFCSDRCKEAYREELREEKKAEERKKVCEVCGEEFTASRRDAKTCSDRCKQKAYRQRTKEVKQTR</sequence>